<dbReference type="STRING" id="414004.CENSYa_0118"/>
<protein>
    <submittedName>
        <fullName evidence="1">Exonuclease of the beta-lactamase fold</fullName>
    </submittedName>
</protein>
<name>A0RTU6_CENSY</name>
<keyword evidence="1" id="KW-0540">Nuclease</keyword>
<dbReference type="EnsemblBacteria" id="ABK76763">
    <property type="protein sequence ID" value="ABK76763"/>
    <property type="gene ID" value="CENSYa_0118"/>
</dbReference>
<keyword evidence="2" id="KW-1185">Reference proteome</keyword>
<evidence type="ECO:0000313" key="2">
    <source>
        <dbReference type="Proteomes" id="UP000000758"/>
    </source>
</evidence>
<dbReference type="GO" id="GO:0004521">
    <property type="term" value="F:RNA endonuclease activity"/>
    <property type="evidence" value="ECO:0007669"/>
    <property type="project" value="TreeGrafter"/>
</dbReference>
<dbReference type="PATRIC" id="fig|414004.10.peg.108"/>
<dbReference type="AlphaFoldDB" id="A0RTU6"/>
<evidence type="ECO:0000313" key="1">
    <source>
        <dbReference type="EMBL" id="ABK76763.1"/>
    </source>
</evidence>
<dbReference type="PANTHER" id="PTHR11203">
    <property type="entry name" value="CLEAVAGE AND POLYADENYLATION SPECIFICITY FACTOR FAMILY MEMBER"/>
    <property type="match status" value="1"/>
</dbReference>
<organism evidence="1 2">
    <name type="scientific">Cenarchaeum symbiosum (strain A)</name>
    <dbReference type="NCBI Taxonomy" id="414004"/>
    <lineage>
        <taxon>Archaea</taxon>
        <taxon>Nitrososphaerota</taxon>
        <taxon>Candidatus Cenarchaeales</taxon>
        <taxon>Candidatus Cenarchaeaceae</taxon>
        <taxon>Candidatus Cenarchaeum</taxon>
    </lineage>
</organism>
<proteinExistence type="predicted"/>
<reference evidence="1 2" key="1">
    <citation type="journal article" date="2006" name="Proc. Natl. Acad. Sci. U.S.A.">
        <title>Genomic analysis of the uncultivated marine crenarchaeote Cenarchaeum symbiosum.</title>
        <authorList>
            <person name="Hallam S.J."/>
            <person name="Konstantinidis K.T."/>
            <person name="Putnam N."/>
            <person name="Schleper C."/>
            <person name="Watanabe Y."/>
            <person name="Sugahara J."/>
            <person name="Preston C."/>
            <person name="de la Torre J."/>
            <person name="Richardson P.M."/>
            <person name="DeLong E.F."/>
        </authorList>
    </citation>
    <scope>NUCLEOTIDE SEQUENCE [LARGE SCALE GENOMIC DNA]</scope>
    <source>
        <strain evidence="2">A</strain>
    </source>
</reference>
<sequence>MCVIPAVYINYTSGGACLTSVNTNSIRMTDNGISCELNGQKIYMDPKRAAADALNFLSHGHTDHLPSGGTGRLLASKETARIASLRGTKMENHVDGMDGLEMIDAGHILGARGLLADGVFYTGDICTRERGFLPGARVPKCEVLITECTFGLPEFSLPSLDEVKVETNRIISEAYSSGRPVILMGYQLGKAQTLSHLFGHWDPLYYHDSVKKMNDLHREMGVPLRDVPGHSEVESEGLLDKGPWVMVAPMMTDRNAFVRRMRIKYNAVMVSFSGWARSPRFSFGQRGDHSVPLSDHCDYNELVKMVEDSGAKTVYTIHGFTDEFAADLCKLGYDARPLRAQSLDCFV</sequence>
<dbReference type="Gene3D" id="3.60.15.10">
    <property type="entry name" value="Ribonuclease Z/Hydroxyacylglutathione hydrolase-like"/>
    <property type="match status" value="1"/>
</dbReference>
<dbReference type="InterPro" id="IPR050698">
    <property type="entry name" value="MBL"/>
</dbReference>
<dbReference type="InterPro" id="IPR036866">
    <property type="entry name" value="RibonucZ/Hydroxyglut_hydro"/>
</dbReference>
<dbReference type="EMBL" id="DP000238">
    <property type="protein sequence ID" value="ABK76763.1"/>
    <property type="molecule type" value="Genomic_DNA"/>
</dbReference>
<dbReference type="PANTHER" id="PTHR11203:SF37">
    <property type="entry name" value="INTEGRATOR COMPLEX SUBUNIT 11"/>
    <property type="match status" value="1"/>
</dbReference>
<dbReference type="GO" id="GO:0004527">
    <property type="term" value="F:exonuclease activity"/>
    <property type="evidence" value="ECO:0007669"/>
    <property type="project" value="UniProtKB-KW"/>
</dbReference>
<keyword evidence="1" id="KW-0378">Hydrolase</keyword>
<dbReference type="Gene3D" id="3.40.50.10890">
    <property type="match status" value="1"/>
</dbReference>
<dbReference type="Proteomes" id="UP000000758">
    <property type="component" value="Chromosome"/>
</dbReference>
<accession>A0RTU6</accession>
<gene>
    <name evidence="1" type="ordered locus">CENSYa_0118</name>
</gene>
<dbReference type="SUPFAM" id="SSF56281">
    <property type="entry name" value="Metallo-hydrolase/oxidoreductase"/>
    <property type="match status" value="1"/>
</dbReference>
<keyword evidence="1" id="KW-0269">Exonuclease</keyword>
<dbReference type="HOGENOM" id="CLU_050517_0_0_2"/>
<dbReference type="KEGG" id="csy:CENSYa_0118"/>